<evidence type="ECO:0000256" key="3">
    <source>
        <dbReference type="ARBA" id="ARBA00022691"/>
    </source>
</evidence>
<protein>
    <recommendedName>
        <fullName evidence="4">O-methyltransferase C-terminal domain-containing protein</fullName>
    </recommendedName>
</protein>
<dbReference type="InterPro" id="IPR001077">
    <property type="entry name" value="COMT_C"/>
</dbReference>
<dbReference type="Pfam" id="PF00891">
    <property type="entry name" value="Methyltransf_2"/>
    <property type="match status" value="1"/>
</dbReference>
<dbReference type="Proteomes" id="UP001521785">
    <property type="component" value="Unassembled WGS sequence"/>
</dbReference>
<dbReference type="InterPro" id="IPR016461">
    <property type="entry name" value="COMT-like"/>
</dbReference>
<keyword evidence="1" id="KW-0489">Methyltransferase</keyword>
<dbReference type="SUPFAM" id="SSF46785">
    <property type="entry name" value="Winged helix' DNA-binding domain"/>
    <property type="match status" value="1"/>
</dbReference>
<name>A0ABR3RRI6_9PLEO</name>
<dbReference type="PROSITE" id="PS51683">
    <property type="entry name" value="SAM_OMT_II"/>
    <property type="match status" value="1"/>
</dbReference>
<dbReference type="EMBL" id="JAKJXO020000004">
    <property type="protein sequence ID" value="KAL1606537.1"/>
    <property type="molecule type" value="Genomic_DNA"/>
</dbReference>
<keyword evidence="3" id="KW-0949">S-adenosyl-L-methionine</keyword>
<evidence type="ECO:0000259" key="4">
    <source>
        <dbReference type="Pfam" id="PF00891"/>
    </source>
</evidence>
<proteinExistence type="predicted"/>
<comment type="caution">
    <text evidence="5">The sequence shown here is derived from an EMBL/GenBank/DDBJ whole genome shotgun (WGS) entry which is preliminary data.</text>
</comment>
<dbReference type="InterPro" id="IPR029063">
    <property type="entry name" value="SAM-dependent_MTases_sf"/>
</dbReference>
<evidence type="ECO:0000313" key="6">
    <source>
        <dbReference type="Proteomes" id="UP001521785"/>
    </source>
</evidence>
<reference evidence="5 6" key="1">
    <citation type="submission" date="2024-02" db="EMBL/GenBank/DDBJ databases">
        <title>De novo assembly and annotation of 12 fungi associated with fruit tree decline syndrome in Ontario, Canada.</title>
        <authorList>
            <person name="Sulman M."/>
            <person name="Ellouze W."/>
            <person name="Ilyukhin E."/>
        </authorList>
    </citation>
    <scope>NUCLEOTIDE SEQUENCE [LARGE SCALE GENOMIC DNA]</scope>
    <source>
        <strain evidence="5 6">M42-189</strain>
    </source>
</reference>
<keyword evidence="2" id="KW-0808">Transferase</keyword>
<dbReference type="PANTHER" id="PTHR43712:SF5">
    <property type="entry name" value="O-METHYLTRANSFERASE ASQN-RELATED"/>
    <property type="match status" value="1"/>
</dbReference>
<dbReference type="InterPro" id="IPR036388">
    <property type="entry name" value="WH-like_DNA-bd_sf"/>
</dbReference>
<gene>
    <name evidence="5" type="ORF">SLS60_003942</name>
</gene>
<dbReference type="InterPro" id="IPR036390">
    <property type="entry name" value="WH_DNA-bd_sf"/>
</dbReference>
<evidence type="ECO:0000256" key="2">
    <source>
        <dbReference type="ARBA" id="ARBA00022679"/>
    </source>
</evidence>
<organism evidence="5 6">
    <name type="scientific">Paraconiothyrium brasiliense</name>
    <dbReference type="NCBI Taxonomy" id="300254"/>
    <lineage>
        <taxon>Eukaryota</taxon>
        <taxon>Fungi</taxon>
        <taxon>Dikarya</taxon>
        <taxon>Ascomycota</taxon>
        <taxon>Pezizomycotina</taxon>
        <taxon>Dothideomycetes</taxon>
        <taxon>Pleosporomycetidae</taxon>
        <taxon>Pleosporales</taxon>
        <taxon>Massarineae</taxon>
        <taxon>Didymosphaeriaceae</taxon>
        <taxon>Paraconiothyrium</taxon>
    </lineage>
</organism>
<evidence type="ECO:0000256" key="1">
    <source>
        <dbReference type="ARBA" id="ARBA00022603"/>
    </source>
</evidence>
<dbReference type="PANTHER" id="PTHR43712">
    <property type="entry name" value="PUTATIVE (AFU_ORTHOLOGUE AFUA_4G14580)-RELATED"/>
    <property type="match status" value="1"/>
</dbReference>
<accession>A0ABR3RRI6</accession>
<feature type="domain" description="O-methyltransferase C-terminal" evidence="4">
    <location>
        <begin position="185"/>
        <end position="357"/>
    </location>
</feature>
<keyword evidence="6" id="KW-1185">Reference proteome</keyword>
<evidence type="ECO:0000313" key="5">
    <source>
        <dbReference type="EMBL" id="KAL1606537.1"/>
    </source>
</evidence>
<sequence>MSELRPLASSICKIADQIDRYKQSTYPENQQWLEGGDKGLEQARQTLLGDLEAMKKQLQSPEEVLSDILYFPADLASLLIIHNINLPQRIPPSGSISYDELVVSYNTETGTCVEEDPLRRIIRYAITRGIFREVKPDRVAHSELSLLLRGPGLFDLLGVSLQDLLPAVLRLPDALNSPRQSIEPNETAFNLAHGTDLPLYRFLQQHPERAKRFGRAMSRGHHVDDQYLLEAFPWAEYDRPGMRVVDVGGGHGNAAVFLASSTKHIHLTVQDLGHIVAAGKAMLPQGLQGSVDFTPHNFFDEQPVKYAGVYLLARIMLNWSDKYCLKILRALVPALKVGSKVLIYEHVFDDKADKPRSHQEKW</sequence>
<dbReference type="SUPFAM" id="SSF53335">
    <property type="entry name" value="S-adenosyl-L-methionine-dependent methyltransferases"/>
    <property type="match status" value="1"/>
</dbReference>
<dbReference type="Gene3D" id="1.10.10.10">
    <property type="entry name" value="Winged helix-like DNA-binding domain superfamily/Winged helix DNA-binding domain"/>
    <property type="match status" value="1"/>
</dbReference>
<dbReference type="Gene3D" id="3.40.50.150">
    <property type="entry name" value="Vaccinia Virus protein VP39"/>
    <property type="match status" value="1"/>
</dbReference>